<keyword evidence="2 7" id="KW-0441">Lipid A biosynthesis</keyword>
<evidence type="ECO:0000256" key="7">
    <source>
        <dbReference type="HAMAP-Rule" id="MF_00523"/>
    </source>
</evidence>
<dbReference type="SUPFAM" id="SSF51161">
    <property type="entry name" value="Trimeric LpxA-like enzymes"/>
    <property type="match status" value="1"/>
</dbReference>
<evidence type="ECO:0000259" key="8">
    <source>
        <dbReference type="Pfam" id="PF04613"/>
    </source>
</evidence>
<gene>
    <name evidence="7 9" type="primary">lpxD</name>
    <name evidence="9" type="ORF">CO162_04225</name>
</gene>
<dbReference type="Gene3D" id="3.40.1390.10">
    <property type="entry name" value="MurE/MurF, N-terminal domain"/>
    <property type="match status" value="1"/>
</dbReference>
<evidence type="ECO:0000313" key="10">
    <source>
        <dbReference type="Proteomes" id="UP000229213"/>
    </source>
</evidence>
<evidence type="ECO:0000256" key="4">
    <source>
        <dbReference type="ARBA" id="ARBA00022737"/>
    </source>
</evidence>
<dbReference type="GO" id="GO:0016410">
    <property type="term" value="F:N-acyltransferase activity"/>
    <property type="evidence" value="ECO:0007669"/>
    <property type="project" value="InterPro"/>
</dbReference>
<dbReference type="InterPro" id="IPR020573">
    <property type="entry name" value="UDP_GlcNAc_AcTrfase_non-rep"/>
</dbReference>
<comment type="catalytic activity">
    <reaction evidence="7">
        <text>a UDP-3-O-[(3R)-3-hydroxyacyl]-alpha-D-glucosamine + a (3R)-hydroxyacyl-[ACP] = a UDP-2-N,3-O-bis[(3R)-3-hydroxyacyl]-alpha-D-glucosamine + holo-[ACP] + H(+)</text>
        <dbReference type="Rhea" id="RHEA:53836"/>
        <dbReference type="Rhea" id="RHEA-COMP:9685"/>
        <dbReference type="Rhea" id="RHEA-COMP:9945"/>
        <dbReference type="ChEBI" id="CHEBI:15378"/>
        <dbReference type="ChEBI" id="CHEBI:64479"/>
        <dbReference type="ChEBI" id="CHEBI:78827"/>
        <dbReference type="ChEBI" id="CHEBI:137740"/>
        <dbReference type="ChEBI" id="CHEBI:137748"/>
        <dbReference type="EC" id="2.3.1.191"/>
    </reaction>
</comment>
<dbReference type="InterPro" id="IPR018357">
    <property type="entry name" value="Hexapep_transf_CS"/>
</dbReference>
<keyword evidence="6 7" id="KW-0012">Acyltransferase</keyword>
<dbReference type="Pfam" id="PF00132">
    <property type="entry name" value="Hexapep"/>
    <property type="match status" value="2"/>
</dbReference>
<dbReference type="UniPathway" id="UPA00973"/>
<keyword evidence="1 7" id="KW-0444">Lipid biosynthesis</keyword>
<dbReference type="PANTHER" id="PTHR43378">
    <property type="entry name" value="UDP-3-O-ACYLGLUCOSAMINE N-ACYLTRANSFERASE"/>
    <property type="match status" value="1"/>
</dbReference>
<comment type="caution">
    <text evidence="9">The sequence shown here is derived from an EMBL/GenBank/DDBJ whole genome shotgun (WGS) entry which is preliminary data.</text>
</comment>
<dbReference type="GO" id="GO:0103118">
    <property type="term" value="F:UDP-3-O-[(3R)-3-hydroxyacyl]-glucosamine N-acyltransferase activity"/>
    <property type="evidence" value="ECO:0007669"/>
    <property type="project" value="UniProtKB-EC"/>
</dbReference>
<evidence type="ECO:0000256" key="1">
    <source>
        <dbReference type="ARBA" id="ARBA00022516"/>
    </source>
</evidence>
<sequence>MRKRLKEIAETVGGKVIGDGETIITGISGIKEAKKGDITFVANRKYFSLAEKTKASAIIVSPDITNSSHPLIQVENPSLAFSKIISSTGPQPIQFSPGIHPTAVIGENVELGKNVSIQSYVVIEDNSKIGDRSTLCSGVYIGHYTQVGSDCLIYPHVSIRERIIIGNRVIIHSGTVIGSDGFGFATLRGVHHKIPQIGTVVIEDDVEIGANVTIDRARFDKTWIKKGVKIDNLVQIAHNVIIGENSIIVAQVGISGSTTIGKNVIIAGQAGLIGHIVIGDNVVIAGKSGVTKDIPDNLHISGFPAREKGRDMKTYAYISRFPKLLKKIALLEEKIKKLEEEKKGSGY</sequence>
<dbReference type="NCBIfam" id="NF002060">
    <property type="entry name" value="PRK00892.1"/>
    <property type="match status" value="1"/>
</dbReference>
<dbReference type="CDD" id="cd03352">
    <property type="entry name" value="LbH_LpxD"/>
    <property type="match status" value="1"/>
</dbReference>
<dbReference type="Pfam" id="PF04613">
    <property type="entry name" value="LpxD"/>
    <property type="match status" value="1"/>
</dbReference>
<feature type="domain" description="UDP-3-O-[3-hydroxymyristoyl] glucosamine N-acyltransferase non-repeat region" evidence="8">
    <location>
        <begin position="22"/>
        <end position="85"/>
    </location>
</feature>
<dbReference type="InterPro" id="IPR011004">
    <property type="entry name" value="Trimer_LpxA-like_sf"/>
</dbReference>
<dbReference type="InterPro" id="IPR001451">
    <property type="entry name" value="Hexapep"/>
</dbReference>
<evidence type="ECO:0000256" key="5">
    <source>
        <dbReference type="ARBA" id="ARBA00023098"/>
    </source>
</evidence>
<keyword evidence="4 7" id="KW-0677">Repeat</keyword>
<dbReference type="HAMAP" id="MF_00523">
    <property type="entry name" value="LpxD"/>
    <property type="match status" value="1"/>
</dbReference>
<dbReference type="PROSITE" id="PS00101">
    <property type="entry name" value="HEXAPEP_TRANSFERASES"/>
    <property type="match status" value="2"/>
</dbReference>
<evidence type="ECO:0000256" key="6">
    <source>
        <dbReference type="ARBA" id="ARBA00023315"/>
    </source>
</evidence>
<dbReference type="InterPro" id="IPR007691">
    <property type="entry name" value="LpxD"/>
</dbReference>
<dbReference type="GO" id="GO:0009245">
    <property type="term" value="P:lipid A biosynthetic process"/>
    <property type="evidence" value="ECO:0007669"/>
    <property type="project" value="UniProtKB-UniRule"/>
</dbReference>
<dbReference type="AlphaFoldDB" id="A0A2M7YFU7"/>
<dbReference type="PANTHER" id="PTHR43378:SF2">
    <property type="entry name" value="UDP-3-O-ACYLGLUCOSAMINE N-ACYLTRANSFERASE 1, MITOCHONDRIAL-RELATED"/>
    <property type="match status" value="1"/>
</dbReference>
<evidence type="ECO:0000256" key="2">
    <source>
        <dbReference type="ARBA" id="ARBA00022556"/>
    </source>
</evidence>
<proteinExistence type="inferred from homology"/>
<comment type="similarity">
    <text evidence="7">Belongs to the transferase hexapeptide repeat family. LpxD subfamily.</text>
</comment>
<reference evidence="10" key="1">
    <citation type="submission" date="2017-09" db="EMBL/GenBank/DDBJ databases">
        <title>Depth-based differentiation of microbial function through sediment-hosted aquifers and enrichment of novel symbionts in the deep terrestrial subsurface.</title>
        <authorList>
            <person name="Probst A.J."/>
            <person name="Ladd B."/>
            <person name="Jarett J.K."/>
            <person name="Geller-Mcgrath D.E."/>
            <person name="Sieber C.M.K."/>
            <person name="Emerson J.B."/>
            <person name="Anantharaman K."/>
            <person name="Thomas B.C."/>
            <person name="Malmstrom R."/>
            <person name="Stieglmeier M."/>
            <person name="Klingl A."/>
            <person name="Woyke T."/>
            <person name="Ryan C.M."/>
            <person name="Banfield J.F."/>
        </authorList>
    </citation>
    <scope>NUCLEOTIDE SEQUENCE [LARGE SCALE GENOMIC DNA]</scope>
</reference>
<comment type="pathway">
    <text evidence="7">Bacterial outer membrane biogenesis; LPS lipid A biosynthesis.</text>
</comment>
<accession>A0A2M7YFU7</accession>
<comment type="subunit">
    <text evidence="7">Homotrimer.</text>
</comment>
<dbReference type="NCBIfam" id="TIGR01853">
    <property type="entry name" value="lipid_A_lpxD"/>
    <property type="match status" value="1"/>
</dbReference>
<keyword evidence="3 7" id="KW-0808">Transferase</keyword>
<dbReference type="Gene3D" id="2.160.10.10">
    <property type="entry name" value="Hexapeptide repeat proteins"/>
    <property type="match status" value="1"/>
</dbReference>
<evidence type="ECO:0000313" key="9">
    <source>
        <dbReference type="EMBL" id="PJA61837.1"/>
    </source>
</evidence>
<protein>
    <recommendedName>
        <fullName evidence="7">UDP-3-O-acylglucosamine N-acyltransferase</fullName>
        <ecNumber evidence="7">2.3.1.191</ecNumber>
    </recommendedName>
</protein>
<dbReference type="EC" id="2.3.1.191" evidence="7"/>
<organism evidence="9 10">
    <name type="scientific">bacterium (Candidatus Ratteibacteria) CG_4_9_14_3_um_filter_41_21</name>
    <dbReference type="NCBI Taxonomy" id="2014289"/>
    <lineage>
        <taxon>Bacteria</taxon>
        <taxon>Candidatus Ratteibacteria</taxon>
    </lineage>
</organism>
<name>A0A2M7YFU7_9BACT</name>
<dbReference type="GO" id="GO:0016020">
    <property type="term" value="C:membrane"/>
    <property type="evidence" value="ECO:0007669"/>
    <property type="project" value="GOC"/>
</dbReference>
<feature type="active site" description="Proton acceptor" evidence="7">
    <location>
        <position position="238"/>
    </location>
</feature>
<comment type="function">
    <text evidence="7">Catalyzes the N-acylation of UDP-3-O-acylglucosamine using 3-hydroxyacyl-ACP as the acyl donor. Is involved in the biosynthesis of lipid A, a phosphorylated glycolipid that anchors the lipopolysaccharide to the outer membrane of the cell.</text>
</comment>
<keyword evidence="5 7" id="KW-0443">Lipid metabolism</keyword>
<dbReference type="Proteomes" id="UP000229213">
    <property type="component" value="Unassembled WGS sequence"/>
</dbReference>
<evidence type="ECO:0000256" key="3">
    <source>
        <dbReference type="ARBA" id="ARBA00022679"/>
    </source>
</evidence>
<dbReference type="EMBL" id="PFWI01000146">
    <property type="protein sequence ID" value="PJA61837.1"/>
    <property type="molecule type" value="Genomic_DNA"/>
</dbReference>